<keyword evidence="6" id="KW-0969">Cilium</keyword>
<sequence>MSALQRIQQTRHALVDAMQAGDWDAIGVLDIECRACVDSVLQEVPEDPSQLRSHLEDLLEVYRQLLNVTRLARQSVVDEMSQFTQAKNAAKVYHLFR</sequence>
<evidence type="ECO:0000313" key="6">
    <source>
        <dbReference type="EMBL" id="AIS16310.1"/>
    </source>
</evidence>
<evidence type="ECO:0000256" key="5">
    <source>
        <dbReference type="ARBA" id="ARBA00093797"/>
    </source>
</evidence>
<keyword evidence="4" id="KW-0143">Chaperone</keyword>
<protein>
    <recommendedName>
        <fullName evidence="5">Flagellar protein FliT</fullName>
    </recommendedName>
</protein>
<dbReference type="AlphaFoldDB" id="A0A089YRI7"/>
<comment type="subcellular location">
    <subcellularLocation>
        <location evidence="1">Cytoplasm</location>
        <location evidence="1">Cytosol</location>
    </subcellularLocation>
</comment>
<name>A0A089YRI7_9PSED</name>
<reference evidence="6 7" key="1">
    <citation type="journal article" date="2015" name="J. Biotechnol.">
        <title>Complete genome sequence of Pseudomonas rhizosphaerae IH5T (=DSM 16299T), a phosphate-solubilizing rhizobacterium for bacterial biofertilizer.</title>
        <authorList>
            <person name="Kwak Y."/>
            <person name="Jung B.K."/>
            <person name="Shin J.H."/>
        </authorList>
    </citation>
    <scope>NUCLEOTIDE SEQUENCE [LARGE SCALE GENOMIC DNA]</scope>
    <source>
        <strain evidence="6">DSM 16299</strain>
    </source>
</reference>
<dbReference type="STRING" id="216142.LT40_02410"/>
<keyword evidence="3" id="KW-1005">Bacterial flagellum biogenesis</keyword>
<keyword evidence="7" id="KW-1185">Reference proteome</keyword>
<evidence type="ECO:0000256" key="3">
    <source>
        <dbReference type="ARBA" id="ARBA00022795"/>
    </source>
</evidence>
<evidence type="ECO:0000313" key="7">
    <source>
        <dbReference type="Proteomes" id="UP000029499"/>
    </source>
</evidence>
<organism evidence="6 7">
    <name type="scientific">Pseudomonas rhizosphaerae</name>
    <dbReference type="NCBI Taxonomy" id="216142"/>
    <lineage>
        <taxon>Bacteria</taxon>
        <taxon>Pseudomonadati</taxon>
        <taxon>Pseudomonadota</taxon>
        <taxon>Gammaproteobacteria</taxon>
        <taxon>Pseudomonadales</taxon>
        <taxon>Pseudomonadaceae</taxon>
        <taxon>Pseudomonas</taxon>
    </lineage>
</organism>
<dbReference type="OrthoDB" id="7013020at2"/>
<dbReference type="Pfam" id="PF05400">
    <property type="entry name" value="FliT"/>
    <property type="match status" value="1"/>
</dbReference>
<dbReference type="InterPro" id="IPR008622">
    <property type="entry name" value="FliT"/>
</dbReference>
<evidence type="ECO:0000256" key="2">
    <source>
        <dbReference type="ARBA" id="ARBA00022490"/>
    </source>
</evidence>
<dbReference type="GO" id="GO:0044781">
    <property type="term" value="P:bacterial-type flagellum organization"/>
    <property type="evidence" value="ECO:0007669"/>
    <property type="project" value="UniProtKB-KW"/>
</dbReference>
<proteinExistence type="predicted"/>
<accession>A0A089YRI7</accession>
<evidence type="ECO:0000256" key="4">
    <source>
        <dbReference type="ARBA" id="ARBA00023186"/>
    </source>
</evidence>
<keyword evidence="6" id="KW-0966">Cell projection</keyword>
<keyword evidence="2" id="KW-0963">Cytoplasm</keyword>
<dbReference type="Proteomes" id="UP000029499">
    <property type="component" value="Chromosome"/>
</dbReference>
<dbReference type="KEGG" id="prh:LT40_02410"/>
<dbReference type="HOGENOM" id="CLU_166846_0_0_6"/>
<dbReference type="EMBL" id="CP009533">
    <property type="protein sequence ID" value="AIS16310.1"/>
    <property type="molecule type" value="Genomic_DNA"/>
</dbReference>
<keyword evidence="6" id="KW-0282">Flagellum</keyword>
<evidence type="ECO:0000256" key="1">
    <source>
        <dbReference type="ARBA" id="ARBA00004514"/>
    </source>
</evidence>
<dbReference type="RefSeq" id="WP_043186025.1">
    <property type="nucleotide sequence ID" value="NZ_CP009533.1"/>
</dbReference>
<gene>
    <name evidence="6" type="ORF">LT40_02410</name>
</gene>
<dbReference type="Gene3D" id="1.20.58.380">
    <property type="entry name" value="Flagellar protein flit"/>
    <property type="match status" value="1"/>
</dbReference>